<dbReference type="Proteomes" id="UP000005240">
    <property type="component" value="Unassembled WGS sequence"/>
</dbReference>
<gene>
    <name evidence="1" type="ORF">PTTG_26894</name>
</gene>
<accession>A0A180GPS8</accession>
<reference evidence="1" key="1">
    <citation type="submission" date="2009-11" db="EMBL/GenBank/DDBJ databases">
        <authorList>
            <consortium name="The Broad Institute Genome Sequencing Platform"/>
            <person name="Ward D."/>
            <person name="Feldgarden M."/>
            <person name="Earl A."/>
            <person name="Young S.K."/>
            <person name="Zeng Q."/>
            <person name="Koehrsen M."/>
            <person name="Alvarado L."/>
            <person name="Berlin A."/>
            <person name="Bochicchio J."/>
            <person name="Borenstein D."/>
            <person name="Chapman S.B."/>
            <person name="Chen Z."/>
            <person name="Engels R."/>
            <person name="Freedman E."/>
            <person name="Gellesch M."/>
            <person name="Goldberg J."/>
            <person name="Griggs A."/>
            <person name="Gujja S."/>
            <person name="Heilman E."/>
            <person name="Heiman D."/>
            <person name="Hepburn T."/>
            <person name="Howarth C."/>
            <person name="Jen D."/>
            <person name="Larson L."/>
            <person name="Lewis B."/>
            <person name="Mehta T."/>
            <person name="Park D."/>
            <person name="Pearson M."/>
            <person name="Roberts A."/>
            <person name="Saif S."/>
            <person name="Shea T."/>
            <person name="Shenoy N."/>
            <person name="Sisk P."/>
            <person name="Stolte C."/>
            <person name="Sykes S."/>
            <person name="Thomson T."/>
            <person name="Walk T."/>
            <person name="White J."/>
            <person name="Yandava C."/>
            <person name="Izard J."/>
            <person name="Baranova O.V."/>
            <person name="Blanton J.M."/>
            <person name="Tanner A.C."/>
            <person name="Dewhirst F.E."/>
            <person name="Haas B."/>
            <person name="Nusbaum C."/>
            <person name="Birren B."/>
        </authorList>
    </citation>
    <scope>NUCLEOTIDE SEQUENCE [LARGE SCALE GENOMIC DNA]</scope>
    <source>
        <strain evidence="1">1-1 BBBD Race 1</strain>
    </source>
</reference>
<protein>
    <submittedName>
        <fullName evidence="1 2">Uncharacterized protein</fullName>
    </submittedName>
</protein>
<name>A0A180GPS8_PUCT1</name>
<reference evidence="1" key="2">
    <citation type="submission" date="2016-05" db="EMBL/GenBank/DDBJ databases">
        <title>Comparative analysis highlights variable genome content of wheat rusts and divergence of the mating loci.</title>
        <authorList>
            <person name="Cuomo C.A."/>
            <person name="Bakkeren G."/>
            <person name="Szabo L."/>
            <person name="Khalil H."/>
            <person name="Joly D."/>
            <person name="Goldberg J."/>
            <person name="Young S."/>
            <person name="Zeng Q."/>
            <person name="Fellers J."/>
        </authorList>
    </citation>
    <scope>NUCLEOTIDE SEQUENCE [LARGE SCALE GENOMIC DNA]</scope>
    <source>
        <strain evidence="1">1-1 BBBD Race 1</strain>
    </source>
</reference>
<sequence length="98" mass="10475">MTQPKQSSTPEAAGPSVVAPTIEESIPVAVAFEGPPERASARNSPTKITSGQVLRRSRRIFNQANGSGSLEVAAHYPRLTELKKIARAKAEGSKRPRP</sequence>
<evidence type="ECO:0000313" key="1">
    <source>
        <dbReference type="EMBL" id="OAV94827.1"/>
    </source>
</evidence>
<evidence type="ECO:0000313" key="2">
    <source>
        <dbReference type="EnsemblFungi" id="PTTG_26894-t43_1-p1"/>
    </source>
</evidence>
<evidence type="ECO:0000313" key="3">
    <source>
        <dbReference type="Proteomes" id="UP000005240"/>
    </source>
</evidence>
<proteinExistence type="predicted"/>
<dbReference type="OrthoDB" id="2516745at2759"/>
<dbReference type="AlphaFoldDB" id="A0A180GPS8"/>
<keyword evidence="3" id="KW-1185">Reference proteome</keyword>
<reference evidence="2 3" key="3">
    <citation type="journal article" date="2017" name="G3 (Bethesda)">
        <title>Comparative analysis highlights variable genome content of wheat rusts and divergence of the mating loci.</title>
        <authorList>
            <person name="Cuomo C.A."/>
            <person name="Bakkeren G."/>
            <person name="Khalil H.B."/>
            <person name="Panwar V."/>
            <person name="Joly D."/>
            <person name="Linning R."/>
            <person name="Sakthikumar S."/>
            <person name="Song X."/>
            <person name="Adiconis X."/>
            <person name="Fan L."/>
            <person name="Goldberg J.M."/>
            <person name="Levin J.Z."/>
            <person name="Young S."/>
            <person name="Zeng Q."/>
            <person name="Anikster Y."/>
            <person name="Bruce M."/>
            <person name="Wang M."/>
            <person name="Yin C."/>
            <person name="McCallum B."/>
            <person name="Szabo L.J."/>
            <person name="Hulbert S."/>
            <person name="Chen X."/>
            <person name="Fellers J.P."/>
        </authorList>
    </citation>
    <scope>NUCLEOTIDE SEQUENCE</scope>
    <source>
        <strain evidence="2">isolate 1-1 / race 1 (BBBD)</strain>
        <strain evidence="3">Isolate 1-1 / race 1 (BBBD)</strain>
    </source>
</reference>
<organism evidence="1">
    <name type="scientific">Puccinia triticina (isolate 1-1 / race 1 (BBBD))</name>
    <name type="common">Brown leaf rust fungus</name>
    <dbReference type="NCBI Taxonomy" id="630390"/>
    <lineage>
        <taxon>Eukaryota</taxon>
        <taxon>Fungi</taxon>
        <taxon>Dikarya</taxon>
        <taxon>Basidiomycota</taxon>
        <taxon>Pucciniomycotina</taxon>
        <taxon>Pucciniomycetes</taxon>
        <taxon>Pucciniales</taxon>
        <taxon>Pucciniaceae</taxon>
        <taxon>Puccinia</taxon>
    </lineage>
</organism>
<dbReference type="EMBL" id="ADAS02000036">
    <property type="protein sequence ID" value="OAV94827.1"/>
    <property type="molecule type" value="Genomic_DNA"/>
</dbReference>
<reference evidence="2" key="4">
    <citation type="submission" date="2025-05" db="UniProtKB">
        <authorList>
            <consortium name="EnsemblFungi"/>
        </authorList>
    </citation>
    <scope>IDENTIFICATION</scope>
    <source>
        <strain evidence="2">isolate 1-1 / race 1 (BBBD)</strain>
    </source>
</reference>
<dbReference type="VEuPathDB" id="FungiDB:PTTG_26894"/>
<dbReference type="EnsemblFungi" id="PTTG_26894-t43_1">
    <property type="protein sequence ID" value="PTTG_26894-t43_1-p1"/>
    <property type="gene ID" value="PTTG_26894"/>
</dbReference>